<dbReference type="Proteomes" id="UP000098246">
    <property type="component" value="Segment"/>
</dbReference>
<evidence type="ECO:0000313" key="14">
    <source>
        <dbReference type="EMBL" id="ACT88348.1"/>
    </source>
</evidence>
<organism evidence="14 18">
    <name type="scientific">Feline herpesvirus 1</name>
    <name type="common">FeHV-1</name>
    <name type="synonym">Feline viral rhinotracheitis virus</name>
    <dbReference type="NCBI Taxonomy" id="10334"/>
    <lineage>
        <taxon>Viruses</taxon>
        <taxon>Duplodnaviria</taxon>
        <taxon>Heunggongvirae</taxon>
        <taxon>Peploviricota</taxon>
        <taxon>Herviviricetes</taxon>
        <taxon>Herpesvirales</taxon>
        <taxon>Orthoherpesviridae</taxon>
        <taxon>Alphaherpesvirinae</taxon>
        <taxon>Varicellovirus</taxon>
        <taxon>Varicellovirus felidalpha1</taxon>
    </lineage>
</organism>
<reference evidence="16" key="4">
    <citation type="submission" date="2018-03" db="EMBL/GenBank/DDBJ databases">
        <title>Feline Herpesvirus 1 isolate HR-1.</title>
        <authorList>
            <person name="Tian J."/>
            <person name="Liu Y."/>
            <person name="Liu X."/>
            <person name="Sun X."/>
            <person name="Zhang J."/>
            <person name="Qu L."/>
        </authorList>
    </citation>
    <scope>NUCLEOTIDE SEQUENCE</scope>
    <source>
        <strain evidence="16">HR-1</strain>
    </source>
</reference>
<dbReference type="RefSeq" id="YP_003331571.1">
    <property type="nucleotide sequence ID" value="NC_013590.2"/>
</dbReference>
<feature type="transmembrane region" description="Helical" evidence="13">
    <location>
        <begin position="170"/>
        <end position="196"/>
    </location>
</feature>
<evidence type="ECO:0000256" key="8">
    <source>
        <dbReference type="ARBA" id="ARBA00022989"/>
    </source>
</evidence>
<keyword evidence="7 14" id="KW-0261">Viral envelope protein</keyword>
<evidence type="ECO:0000256" key="13">
    <source>
        <dbReference type="SAM" id="Phobius"/>
    </source>
</evidence>
<evidence type="ECO:0000256" key="6">
    <source>
        <dbReference type="ARBA" id="ARBA00022870"/>
    </source>
</evidence>
<dbReference type="OrthoDB" id="7915at10239"/>
<evidence type="ECO:0000256" key="1">
    <source>
        <dbReference type="ARBA" id="ARBA00003017"/>
    </source>
</evidence>
<keyword evidence="11" id="KW-1015">Disulfide bond</keyword>
<evidence type="ECO:0000313" key="15">
    <source>
        <dbReference type="EMBL" id="ANG65567.1"/>
    </source>
</evidence>
<keyword evidence="12" id="KW-0325">Glycoprotein</keyword>
<keyword evidence="9" id="KW-1039">Host endosome</keyword>
<keyword evidence="6" id="KW-1043">Host membrane</keyword>
<dbReference type="GeneID" id="8658579"/>
<keyword evidence="10 13" id="KW-0472">Membrane</keyword>
<keyword evidence="5" id="KW-0946">Virion</keyword>
<dbReference type="EMBL" id="MH027328">
    <property type="protein sequence ID" value="AVR53439.1"/>
    <property type="molecule type" value="mRNA"/>
</dbReference>
<name>D1FXX2_FHV1</name>
<keyword evidence="3 13" id="KW-0812">Transmembrane</keyword>
<evidence type="ECO:0000256" key="7">
    <source>
        <dbReference type="ARBA" id="ARBA00022879"/>
    </source>
</evidence>
<evidence type="ECO:0000256" key="12">
    <source>
        <dbReference type="ARBA" id="ARBA00023180"/>
    </source>
</evidence>
<evidence type="ECO:0000256" key="5">
    <source>
        <dbReference type="ARBA" id="ARBA00022844"/>
    </source>
</evidence>
<keyword evidence="2" id="KW-1048">Host nucleus</keyword>
<evidence type="ECO:0000313" key="17">
    <source>
        <dbReference type="Proteomes" id="UP000098246"/>
    </source>
</evidence>
<reference evidence="15 17" key="3">
    <citation type="submission" date="2015-04" db="EMBL/GenBank/DDBJ databases">
        <title>Diversity among historical and modern clinical isolates of feline herpesvirus 1.</title>
        <authorList>
            <person name="Vaz P.K."/>
            <person name="Job N."/>
            <person name="Horsington J."/>
            <person name="Hartley C.A."/>
            <person name="Ficorilli N."/>
            <person name="Browning G.F."/>
            <person name="Devlin J.M."/>
        </authorList>
    </citation>
    <scope>NUCLEOTIDE SEQUENCE [LARGE SCALE GENOMIC DNA]</scope>
    <source>
        <strain evidence="15">Feligen</strain>
    </source>
</reference>
<dbReference type="InterPro" id="IPR000785">
    <property type="entry name" value="Herpes_glycop_M"/>
</dbReference>
<dbReference type="KEGG" id="vg:8658579"/>
<feature type="transmembrane region" description="Helical" evidence="13">
    <location>
        <begin position="142"/>
        <end position="164"/>
    </location>
</feature>
<organismHost>
    <name type="scientific">Felidae</name>
    <name type="common">cat family</name>
    <dbReference type="NCBI Taxonomy" id="9681"/>
</organismHost>
<keyword evidence="8 13" id="KW-1133">Transmembrane helix</keyword>
<gene>
    <name evidence="14" type="primary">UL10</name>
</gene>
<dbReference type="HAMAP" id="MF_04035">
    <property type="entry name" value="HSV_GM"/>
    <property type="match status" value="1"/>
</dbReference>
<accession>D1FXX2</accession>
<keyword evidence="18" id="KW-1185">Reference proteome</keyword>
<dbReference type="Pfam" id="PF01528">
    <property type="entry name" value="Herpes_glycop"/>
    <property type="match status" value="1"/>
</dbReference>
<feature type="transmembrane region" description="Helical" evidence="13">
    <location>
        <begin position="256"/>
        <end position="278"/>
    </location>
</feature>
<evidence type="ECO:0000256" key="4">
    <source>
        <dbReference type="ARBA" id="ARBA00022812"/>
    </source>
</evidence>
<dbReference type="EMBL" id="KR296657">
    <property type="protein sequence ID" value="ANG65567.1"/>
    <property type="molecule type" value="Genomic_DNA"/>
</dbReference>
<protein>
    <submittedName>
        <fullName evidence="14">Envelope glycoprotein M</fullName>
    </submittedName>
</protein>
<feature type="transmembrane region" description="Helical" evidence="13">
    <location>
        <begin position="224"/>
        <end position="250"/>
    </location>
</feature>
<sequence length="422" mass="46854">MEPGIATTPATIMIGSVFDSISWRSWLIQMATFVLASLTLFITLILASFPEVGFPCFYGTIVDYNSVNTSKLINGVFISQRYGDISPTLFFETSTTVAFFYMMTLGILILACYLITAALMIRRELRSSSNMRGSASRVSSMVSPPATILLGTLAQWLLQASIVLLAHKLIVLAAIIYIAHFFILSLFCIYFTCLGITSSQYSLNLRAIKTANPRLHGILGPTRAVMVNIVLGIMGLSIATTSLMVGMIIANSFHITLWQTTSVAIGIFVFLAIIYVIFGEVMLSYYIHVLPAPAFSIIIACGAMGVTANDYFDRFYVEVASQHQSIILGTKLALAIVASIAVIMLVIRCVRACLYHRGKQTNFYDNVQYVKANMKNYIGRKRGRSKQSKLYRDKDLLLSDAHDDEVIYDSVTPDEYRDSFYK</sequence>
<evidence type="ECO:0000256" key="2">
    <source>
        <dbReference type="ARBA" id="ARBA00022562"/>
    </source>
</evidence>
<proteinExistence type="evidence at transcript level"/>
<dbReference type="PRINTS" id="PR00333">
    <property type="entry name" value="HSVINTEGRLMP"/>
</dbReference>
<evidence type="ECO:0000256" key="3">
    <source>
        <dbReference type="ARBA" id="ARBA00022692"/>
    </source>
</evidence>
<evidence type="ECO:0000313" key="16">
    <source>
        <dbReference type="EMBL" id="AVR53439.1"/>
    </source>
</evidence>
<feature type="transmembrane region" description="Helical" evidence="13">
    <location>
        <begin position="326"/>
        <end position="347"/>
    </location>
</feature>
<dbReference type="Proteomes" id="UP000149016">
    <property type="component" value="Segment"/>
</dbReference>
<evidence type="ECO:0000256" key="9">
    <source>
        <dbReference type="ARBA" id="ARBA00023046"/>
    </source>
</evidence>
<keyword evidence="4" id="KW-1040">Host Golgi apparatus</keyword>
<dbReference type="EMBL" id="FJ478159">
    <property type="protein sequence ID" value="ACT88348.1"/>
    <property type="molecule type" value="Genomic_DNA"/>
</dbReference>
<evidence type="ECO:0000256" key="11">
    <source>
        <dbReference type="ARBA" id="ARBA00023157"/>
    </source>
</evidence>
<feature type="transmembrane region" description="Helical" evidence="13">
    <location>
        <begin position="285"/>
        <end position="306"/>
    </location>
</feature>
<evidence type="ECO:0000313" key="18">
    <source>
        <dbReference type="Proteomes" id="UP000149016"/>
    </source>
</evidence>
<dbReference type="GO" id="GO:0019031">
    <property type="term" value="C:viral envelope"/>
    <property type="evidence" value="ECO:0007669"/>
    <property type="project" value="UniProtKB-KW"/>
</dbReference>
<comment type="function">
    <text evidence="1">Envelope glycoprotein important for virion assembly and egress. Plays a role in the correct incorporation of gH-gL into virion membrane. Directs the glycoprotein N (gN) to the host trans-Golgi network.</text>
</comment>
<feature type="transmembrane region" description="Helical" evidence="13">
    <location>
        <begin position="98"/>
        <end position="121"/>
    </location>
</feature>
<evidence type="ECO:0000256" key="10">
    <source>
        <dbReference type="ARBA" id="ARBA00023136"/>
    </source>
</evidence>
<reference evidence="14" key="1">
    <citation type="submission" date="2009-12" db="EMBL/GenBank/DDBJ databases">
        <authorList>
            <person name="Tai S.-H."/>
            <person name="Niikura M."/>
            <person name="Cheng H.H."/>
            <person name="Kruger J.M."/>
            <person name="Wise A.G."/>
            <person name="Maes R.K."/>
        </authorList>
    </citation>
    <scope>NUCLEOTIDE SEQUENCE</scope>
    <source>
        <strain evidence="14">C-27</strain>
    </source>
</reference>
<reference evidence="14 18" key="2">
    <citation type="journal article" date="2010" name="Virology">
        <title>Complete genomic sequence and an infectious BAC clone of feline herpesvirus-1 (FHV-1).</title>
        <authorList>
            <person name="Tai S.H."/>
            <person name="Niikura M."/>
            <person name="Cheng H.H."/>
            <person name="Kruger J.M."/>
            <person name="Wise A.G."/>
            <person name="Maes R.K."/>
        </authorList>
    </citation>
    <scope>NUCLEOTIDE SEQUENCE [LARGE SCALE GENOMIC DNA]</scope>
    <source>
        <strain evidence="14">C-27</strain>
    </source>
</reference>